<reference evidence="2 3" key="1">
    <citation type="submission" date="2010-08" db="EMBL/GenBank/DDBJ databases">
        <authorList>
            <person name="Weinstock G."/>
            <person name="Sodergren E."/>
            <person name="Clifton S."/>
            <person name="Fulton L."/>
            <person name="Fulton B."/>
            <person name="Courtney L."/>
            <person name="Fronick C."/>
            <person name="Harrison M."/>
            <person name="Strong C."/>
            <person name="Farmer C."/>
            <person name="Delahaunty K."/>
            <person name="Markovic C."/>
            <person name="Hall O."/>
            <person name="Minx P."/>
            <person name="Tomlinson C."/>
            <person name="Mitreva M."/>
            <person name="Hou S."/>
            <person name="Chen J."/>
            <person name="Wollam A."/>
            <person name="Pepin K.H."/>
            <person name="Johnson M."/>
            <person name="Bhonagiri V."/>
            <person name="Zhang X."/>
            <person name="Suruliraj S."/>
            <person name="Warren W."/>
            <person name="Chinwalla A."/>
            <person name="Mardis E.R."/>
            <person name="Wilson R.K."/>
        </authorList>
    </citation>
    <scope>NUCLEOTIDE SEQUENCE [LARGE SCALE GENOMIC DNA]</scope>
    <source>
        <strain evidence="2 3">F0359</strain>
    </source>
</reference>
<comment type="caution">
    <text evidence="2">The sequence shown here is derived from an EMBL/GenBank/DDBJ whole genome shotgun (WGS) entry which is preliminary data.</text>
</comment>
<sequence length="425" mass="46144">MATRKGRRRSASGKSNKAYFLLGLLIALCAMGYAYFHHNTSADADLSSLSEVTDDGKNLDCTQAATKLQDGIIKWVKDEGCSVEIVSTDKREERREKTGGVIKWTVQTAVVDGLIDKEKLTKELEKSDGKAVLYRTEDVKKNGDTVTEYDIALCESVDGDTVSMVALKLYVPPKGKAAALAKELKVDKNSPSDGESGEDGRIRHPSQIKARLAVVIDDCGSNMEVLEGYNALPIHLTYAVMPFKSHTIDSAESGHNAGNKIIVHLPMEPLNTVSSEEIFISSDMGDKKVIATTNELIDQVPYAVGINNHQGSKSTADTRLMKDVMSVLKSRGLVFLDSRTTAASVAEQTAASMGVGTTRNNLFIDNDPSVSAIKERIRQAGRLALKNGTAVTIGHCRPATLQALKETYKELLDEGIDFVFVTQVM</sequence>
<dbReference type="PANTHER" id="PTHR30105">
    <property type="entry name" value="UNCHARACTERIZED YIBQ-RELATED"/>
    <property type="match status" value="1"/>
</dbReference>
<dbReference type="PANTHER" id="PTHR30105:SF2">
    <property type="entry name" value="DIVERGENT POLYSACCHARIDE DEACETYLASE SUPERFAMILY"/>
    <property type="match status" value="1"/>
</dbReference>
<organism evidence="2 3">
    <name type="scientific">Megasphaera micronuciformis F0359</name>
    <dbReference type="NCBI Taxonomy" id="706434"/>
    <lineage>
        <taxon>Bacteria</taxon>
        <taxon>Bacillati</taxon>
        <taxon>Bacillota</taxon>
        <taxon>Negativicutes</taxon>
        <taxon>Veillonellales</taxon>
        <taxon>Veillonellaceae</taxon>
        <taxon>Megasphaera</taxon>
    </lineage>
</organism>
<dbReference type="HOGENOM" id="CLU_041643_6_0_9"/>
<dbReference type="InterPro" id="IPR011330">
    <property type="entry name" value="Glyco_hydro/deAcase_b/a-brl"/>
</dbReference>
<dbReference type="CDD" id="cd10936">
    <property type="entry name" value="CE4_DAC2"/>
    <property type="match status" value="1"/>
</dbReference>
<feature type="region of interest" description="Disordered" evidence="1">
    <location>
        <begin position="182"/>
        <end position="202"/>
    </location>
</feature>
<protein>
    <submittedName>
        <fullName evidence="2">Divergent polysaccharide deacetylase</fullName>
    </submittedName>
</protein>
<gene>
    <name evidence="2" type="ORF">HMPREF9429_01403</name>
</gene>
<proteinExistence type="predicted"/>
<keyword evidence="3" id="KW-1185">Reference proteome</keyword>
<evidence type="ECO:0000313" key="2">
    <source>
        <dbReference type="EMBL" id="EFQ03729.1"/>
    </source>
</evidence>
<dbReference type="RefSeq" id="WP_006942593.1">
    <property type="nucleotide sequence ID" value="NZ_GL538208.1"/>
</dbReference>
<dbReference type="eggNOG" id="COG2861">
    <property type="taxonomic scope" value="Bacteria"/>
</dbReference>
<dbReference type="OrthoDB" id="9784811at2"/>
<name>E2ZD63_9FIRM</name>
<dbReference type="STRING" id="706434.HMPREF9429_01403"/>
<dbReference type="SUPFAM" id="SSF88713">
    <property type="entry name" value="Glycoside hydrolase/deacetylase"/>
    <property type="match status" value="1"/>
</dbReference>
<dbReference type="EMBL" id="AECS01000038">
    <property type="protein sequence ID" value="EFQ03729.1"/>
    <property type="molecule type" value="Genomic_DNA"/>
</dbReference>
<evidence type="ECO:0000256" key="1">
    <source>
        <dbReference type="SAM" id="MobiDB-lite"/>
    </source>
</evidence>
<evidence type="ECO:0000313" key="3">
    <source>
        <dbReference type="Proteomes" id="UP000003195"/>
    </source>
</evidence>
<dbReference type="Proteomes" id="UP000003195">
    <property type="component" value="Unassembled WGS sequence"/>
</dbReference>
<dbReference type="GO" id="GO:0005975">
    <property type="term" value="P:carbohydrate metabolic process"/>
    <property type="evidence" value="ECO:0007669"/>
    <property type="project" value="InterPro"/>
</dbReference>
<dbReference type="Gene3D" id="3.20.20.370">
    <property type="entry name" value="Glycoside hydrolase/deacetylase"/>
    <property type="match status" value="1"/>
</dbReference>
<dbReference type="InterPro" id="IPR006837">
    <property type="entry name" value="Divergent_DAC"/>
</dbReference>
<dbReference type="AlphaFoldDB" id="E2ZD63"/>
<dbReference type="Pfam" id="PF04748">
    <property type="entry name" value="Polysacc_deac_2"/>
    <property type="match status" value="1"/>
</dbReference>
<accession>E2ZD63</accession>